<name>A0A6A7GD02_9CRUS</name>
<dbReference type="GO" id="GO:1904263">
    <property type="term" value="P:positive regulation of TORC1 signaling"/>
    <property type="evidence" value="ECO:0007669"/>
    <property type="project" value="TreeGrafter"/>
</dbReference>
<comment type="subcellular location">
    <subcellularLocation>
        <location evidence="2">Lysosome</location>
    </subcellularLocation>
    <subcellularLocation>
        <location evidence="1">Nucleus envelope</location>
    </subcellularLocation>
</comment>
<keyword evidence="9" id="KW-0539">Nucleus</keyword>
<evidence type="ECO:0000256" key="6">
    <source>
        <dbReference type="ARBA" id="ARBA00022737"/>
    </source>
</evidence>
<dbReference type="InterPro" id="IPR036322">
    <property type="entry name" value="WD40_repeat_dom_sf"/>
</dbReference>
<protein>
    <submittedName>
        <fullName evidence="11">Nuclear pore complex component</fullName>
    </submittedName>
</protein>
<proteinExistence type="evidence at transcript level"/>
<dbReference type="PROSITE" id="PS50294">
    <property type="entry name" value="WD_REPEATS_REGION"/>
    <property type="match status" value="1"/>
</dbReference>
<sequence>MESFKCGHEDAIRDVEYDYYGKRVATCSSDHQIKIYEKDENGSWIKVQEIKHHSASVQRVAWSRPEFGPILASSSTDLFVQIYVETDKGPNERVWKLKAKLVDSVCAVTDIAFAPLAQGLRLATCSRDGFVRVYEAMDVMNLSSWSLVEQFRADEKDCHCIDWNESPFDPYQIVVGTRNSAKIWEYSNDYKRWQSVCLLDGHTEDIYDVVWAPKMGRKYHLIATGCKDGIVRIFKISSKGEFTVNLVAELNQHQSPVWRVSWNVTGTILASSGSDGTVRLWKADSEDNWRQIMVAGSGSALQKESERNRKSLLSD</sequence>
<dbReference type="GO" id="GO:0031080">
    <property type="term" value="C:nuclear pore outer ring"/>
    <property type="evidence" value="ECO:0007669"/>
    <property type="project" value="TreeGrafter"/>
</dbReference>
<dbReference type="GO" id="GO:0015031">
    <property type="term" value="P:protein transport"/>
    <property type="evidence" value="ECO:0007669"/>
    <property type="project" value="UniProtKB-KW"/>
</dbReference>
<dbReference type="PANTHER" id="PTHR11024:SF3">
    <property type="entry name" value="NUCLEOPORIN SEH1"/>
    <property type="match status" value="1"/>
</dbReference>
<keyword evidence="4" id="KW-0813">Transport</keyword>
<dbReference type="Pfam" id="PF00400">
    <property type="entry name" value="WD40"/>
    <property type="match status" value="4"/>
</dbReference>
<dbReference type="AlphaFoldDB" id="A0A6A7GD02"/>
<dbReference type="InterPro" id="IPR001680">
    <property type="entry name" value="WD40_rpt"/>
</dbReference>
<evidence type="ECO:0000256" key="5">
    <source>
        <dbReference type="ARBA" id="ARBA00022574"/>
    </source>
</evidence>
<evidence type="ECO:0000256" key="2">
    <source>
        <dbReference type="ARBA" id="ARBA00004371"/>
    </source>
</evidence>
<keyword evidence="5 10" id="KW-0853">WD repeat</keyword>
<evidence type="ECO:0000256" key="7">
    <source>
        <dbReference type="ARBA" id="ARBA00022927"/>
    </source>
</evidence>
<dbReference type="Gene3D" id="2.130.10.10">
    <property type="entry name" value="YVTN repeat-like/Quinoprotein amine dehydrogenase"/>
    <property type="match status" value="1"/>
</dbReference>
<feature type="repeat" description="WD" evidence="10">
    <location>
        <begin position="199"/>
        <end position="244"/>
    </location>
</feature>
<dbReference type="GO" id="GO:0005764">
    <property type="term" value="C:lysosome"/>
    <property type="evidence" value="ECO:0007669"/>
    <property type="project" value="UniProtKB-SubCell"/>
</dbReference>
<keyword evidence="7" id="KW-0653">Protein transport</keyword>
<dbReference type="PANTHER" id="PTHR11024">
    <property type="entry name" value="NUCLEAR PORE COMPLEX PROTEIN SEC13 / SEH1 FAMILY MEMBER"/>
    <property type="match status" value="1"/>
</dbReference>
<dbReference type="GO" id="GO:0035859">
    <property type="term" value="C:Seh1-associated complex"/>
    <property type="evidence" value="ECO:0007669"/>
    <property type="project" value="TreeGrafter"/>
</dbReference>
<dbReference type="SUPFAM" id="SSF50978">
    <property type="entry name" value="WD40 repeat-like"/>
    <property type="match status" value="1"/>
</dbReference>
<dbReference type="SMART" id="SM00320">
    <property type="entry name" value="WD40"/>
    <property type="match status" value="6"/>
</dbReference>
<dbReference type="InterPro" id="IPR037363">
    <property type="entry name" value="Sec13/Seh1_fam"/>
</dbReference>
<dbReference type="InterPro" id="IPR015943">
    <property type="entry name" value="WD40/YVTN_repeat-like_dom_sf"/>
</dbReference>
<evidence type="ECO:0000256" key="9">
    <source>
        <dbReference type="ARBA" id="ARBA00023242"/>
    </source>
</evidence>
<dbReference type="PROSITE" id="PS50082">
    <property type="entry name" value="WD_REPEATS_2"/>
    <property type="match status" value="2"/>
</dbReference>
<keyword evidence="6" id="KW-0677">Repeat</keyword>
<dbReference type="GO" id="GO:0005198">
    <property type="term" value="F:structural molecule activity"/>
    <property type="evidence" value="ECO:0007669"/>
    <property type="project" value="InterPro"/>
</dbReference>
<organism evidence="11">
    <name type="scientific">Hirondellea gigas</name>
    <dbReference type="NCBI Taxonomy" id="1518452"/>
    <lineage>
        <taxon>Eukaryota</taxon>
        <taxon>Metazoa</taxon>
        <taxon>Ecdysozoa</taxon>
        <taxon>Arthropoda</taxon>
        <taxon>Crustacea</taxon>
        <taxon>Multicrustacea</taxon>
        <taxon>Malacostraca</taxon>
        <taxon>Eumalacostraca</taxon>
        <taxon>Peracarida</taxon>
        <taxon>Amphipoda</taxon>
        <taxon>Amphilochidea</taxon>
        <taxon>Lysianassida</taxon>
        <taxon>Lysianassidira</taxon>
        <taxon>Lysianassoidea</taxon>
        <taxon>Lysianassidae</taxon>
        <taxon>Hirondellea</taxon>
    </lineage>
</organism>
<evidence type="ECO:0000256" key="1">
    <source>
        <dbReference type="ARBA" id="ARBA00004259"/>
    </source>
</evidence>
<evidence type="ECO:0000313" key="11">
    <source>
        <dbReference type="EMBL" id="LAC28184.1"/>
    </source>
</evidence>
<evidence type="ECO:0000256" key="4">
    <source>
        <dbReference type="ARBA" id="ARBA00022448"/>
    </source>
</evidence>
<reference evidence="11" key="1">
    <citation type="submission" date="2017-11" db="EMBL/GenBank/DDBJ databases">
        <title>The sensing device of the deep-sea amphipod.</title>
        <authorList>
            <person name="Kobayashi H."/>
            <person name="Nagahama T."/>
            <person name="Arai W."/>
            <person name="Sasagawa Y."/>
            <person name="Umeda M."/>
            <person name="Hayashi T."/>
            <person name="Nikaido I."/>
            <person name="Watanabe H."/>
            <person name="Oguri K."/>
            <person name="Kitazato H."/>
            <person name="Fujioka K."/>
            <person name="Kido Y."/>
            <person name="Takami H."/>
        </authorList>
    </citation>
    <scope>NUCLEOTIDE SEQUENCE</scope>
    <source>
        <tissue evidence="11">Whole body</tissue>
    </source>
</reference>
<evidence type="ECO:0000256" key="8">
    <source>
        <dbReference type="ARBA" id="ARBA00023228"/>
    </source>
</evidence>
<feature type="repeat" description="WD" evidence="10">
    <location>
        <begin position="250"/>
        <end position="291"/>
    </location>
</feature>
<comment type="similarity">
    <text evidence="3">Belongs to the WD repeat SEC13 family.</text>
</comment>
<keyword evidence="8" id="KW-0458">Lysosome</keyword>
<evidence type="ECO:0000256" key="10">
    <source>
        <dbReference type="PROSITE-ProRule" id="PRU00221"/>
    </source>
</evidence>
<accession>A0A6A7GD02</accession>
<dbReference type="GO" id="GO:0034198">
    <property type="term" value="P:cellular response to amino acid starvation"/>
    <property type="evidence" value="ECO:0007669"/>
    <property type="project" value="TreeGrafter"/>
</dbReference>
<dbReference type="EMBL" id="IACT01009073">
    <property type="protein sequence ID" value="LAC28184.1"/>
    <property type="molecule type" value="mRNA"/>
</dbReference>
<evidence type="ECO:0000256" key="3">
    <source>
        <dbReference type="ARBA" id="ARBA00010102"/>
    </source>
</evidence>